<reference evidence="2" key="1">
    <citation type="submission" date="2017-05" db="EMBL/GenBank/DDBJ databases">
        <title>Improved OligoMM genomes.</title>
        <authorList>
            <person name="Garzetti D."/>
        </authorList>
    </citation>
    <scope>NUCLEOTIDE SEQUENCE [LARGE SCALE GENOMIC DNA]</scope>
    <source>
        <strain evidence="2">KB18</strain>
    </source>
</reference>
<dbReference type="Proteomes" id="UP000196710">
    <property type="component" value="Chromosome"/>
</dbReference>
<sequence>MYFPHYLRFAALLDAARLWQKYRKLLYQMKRLMKAQPKPWKQIRSFQMKNGHRKKRFGVRKLQSSIPFITSLG</sequence>
<evidence type="ECO:0000313" key="1">
    <source>
        <dbReference type="EMBL" id="ASB40200.1"/>
    </source>
</evidence>
<organism evidence="1 2">
    <name type="scientific">Acutalibacter muris</name>
    <dbReference type="NCBI Taxonomy" id="1796620"/>
    <lineage>
        <taxon>Bacteria</taxon>
        <taxon>Bacillati</taxon>
        <taxon>Bacillota</taxon>
        <taxon>Clostridia</taxon>
        <taxon>Eubacteriales</taxon>
        <taxon>Acutalibacteraceae</taxon>
        <taxon>Acutalibacter</taxon>
    </lineage>
</organism>
<dbReference type="EMBL" id="CP021422">
    <property type="protein sequence ID" value="ASB40200.1"/>
    <property type="molecule type" value="Genomic_DNA"/>
</dbReference>
<name>A0ABN5A0H0_9FIRM</name>
<gene>
    <name evidence="1" type="ORF">ADH66_05730</name>
</gene>
<evidence type="ECO:0000313" key="2">
    <source>
        <dbReference type="Proteomes" id="UP000196710"/>
    </source>
</evidence>
<keyword evidence="2" id="KW-1185">Reference proteome</keyword>
<accession>A0ABN5A0H0</accession>
<protein>
    <submittedName>
        <fullName evidence="1">Uncharacterized protein</fullName>
    </submittedName>
</protein>
<proteinExistence type="predicted"/>